<proteinExistence type="predicted"/>
<dbReference type="PANTHER" id="PTHR43791:SF18">
    <property type="entry name" value="NICOTINIC ACID TRANSPORTER TNA1, PUTATIVE (AFU_ORTHOLOGUE AFUA_3G03820)-RELATED"/>
    <property type="match status" value="1"/>
</dbReference>
<keyword evidence="3 7" id="KW-0812">Transmembrane</keyword>
<feature type="transmembrane region" description="Helical" evidence="7">
    <location>
        <begin position="350"/>
        <end position="375"/>
    </location>
</feature>
<dbReference type="PANTHER" id="PTHR43791">
    <property type="entry name" value="PERMEASE-RELATED"/>
    <property type="match status" value="1"/>
</dbReference>
<feature type="transmembrane region" description="Helical" evidence="7">
    <location>
        <begin position="387"/>
        <end position="406"/>
    </location>
</feature>
<dbReference type="FunFam" id="1.20.1250.20:FF:000034">
    <property type="entry name" value="MFS general substrate transporter"/>
    <property type="match status" value="1"/>
</dbReference>
<dbReference type="SUPFAM" id="SSF103473">
    <property type="entry name" value="MFS general substrate transporter"/>
    <property type="match status" value="1"/>
</dbReference>
<feature type="domain" description="Major facilitator superfamily (MFS) profile" evidence="8">
    <location>
        <begin position="119"/>
        <end position="537"/>
    </location>
</feature>
<gene>
    <name evidence="9" type="ORF">HII31_05433</name>
</gene>
<keyword evidence="5 7" id="KW-0472">Membrane</keyword>
<feature type="transmembrane region" description="Helical" evidence="7">
    <location>
        <begin position="442"/>
        <end position="464"/>
    </location>
</feature>
<organism evidence="9 10">
    <name type="scientific">Pseudocercospora fuligena</name>
    <dbReference type="NCBI Taxonomy" id="685502"/>
    <lineage>
        <taxon>Eukaryota</taxon>
        <taxon>Fungi</taxon>
        <taxon>Dikarya</taxon>
        <taxon>Ascomycota</taxon>
        <taxon>Pezizomycotina</taxon>
        <taxon>Dothideomycetes</taxon>
        <taxon>Dothideomycetidae</taxon>
        <taxon>Mycosphaerellales</taxon>
        <taxon>Mycosphaerellaceae</taxon>
        <taxon>Pseudocercospora</taxon>
    </lineage>
</organism>
<keyword evidence="4 7" id="KW-1133">Transmembrane helix</keyword>
<feature type="transmembrane region" description="Helical" evidence="7">
    <location>
        <begin position="509"/>
        <end position="530"/>
    </location>
</feature>
<sequence length="568" mass="63480">MRTKLLSYNAPKHSGEFSALAAHAPRKHEHMKRQNSRLLHGRSFNSLLRLHYFAFHLAARLRFASMSSSPSLKKSDSDDVLEGTRHNENASNEKGNVAVHFVEDPDLTKQLLKKVDWRLIPVLTLLYLMSYMDRSMIGNARIAGLQDDLALTDLQFNMCLTIFFIPYALLEVPANIMLKLLKPRLWLTIITLLWGAVMTLSGLVDNYSGLLAARFFLGVTEAGFFPAASYILTMWYAKHELQTRMAYFYCAATLAGAFAGLFAYALNLMDGVGGLAGWRWIFIINGLLTVVVGVFIPFIMVDGPEKANYFTPEQKAYFLKRLEVNYSSGGKDKEGFKWKYLKQALSDWKIWLSTLIFWGNTIPGYGFVLILPTTITGLGYSSQQAQLLTVPVYVAALIFVIVCSVLSDRYRKRSPFVIYPYFLSATGFLVLLAMPADRWPGARYGILFLVAIGLYVPLVGVVSWNANNLAGSWKRSIGMALQITIGNLGGVAASNIYLSREAPSYWTGYGVSLAVTVIAIAAGFGLKGLLTVKNKRREMVSEEEVRARYSDKELAELGDESPLFRYVL</sequence>
<evidence type="ECO:0000259" key="8">
    <source>
        <dbReference type="PROSITE" id="PS50850"/>
    </source>
</evidence>
<feature type="transmembrane region" description="Helical" evidence="7">
    <location>
        <begin position="246"/>
        <end position="266"/>
    </location>
</feature>
<feature type="transmembrane region" description="Helical" evidence="7">
    <location>
        <begin position="278"/>
        <end position="301"/>
    </location>
</feature>
<evidence type="ECO:0000256" key="3">
    <source>
        <dbReference type="ARBA" id="ARBA00022692"/>
    </source>
</evidence>
<evidence type="ECO:0000256" key="1">
    <source>
        <dbReference type="ARBA" id="ARBA00004141"/>
    </source>
</evidence>
<dbReference type="EMBL" id="JABCIY010000091">
    <property type="protein sequence ID" value="KAF7193207.1"/>
    <property type="molecule type" value="Genomic_DNA"/>
</dbReference>
<keyword evidence="2" id="KW-0813">Transport</keyword>
<accession>A0A8H6RM79</accession>
<dbReference type="Pfam" id="PF07690">
    <property type="entry name" value="MFS_1"/>
    <property type="match status" value="1"/>
</dbReference>
<evidence type="ECO:0000256" key="7">
    <source>
        <dbReference type="SAM" id="Phobius"/>
    </source>
</evidence>
<name>A0A8H6RM79_9PEZI</name>
<dbReference type="AlphaFoldDB" id="A0A8H6RM79"/>
<dbReference type="FunFam" id="1.20.1250.20:FF:000013">
    <property type="entry name" value="MFS general substrate transporter"/>
    <property type="match status" value="1"/>
</dbReference>
<dbReference type="OrthoDB" id="2962993at2759"/>
<reference evidence="9" key="1">
    <citation type="submission" date="2020-04" db="EMBL/GenBank/DDBJ databases">
        <title>Draft genome resource of the tomato pathogen Pseudocercospora fuligena.</title>
        <authorList>
            <person name="Zaccaron A."/>
        </authorList>
    </citation>
    <scope>NUCLEOTIDE SEQUENCE</scope>
    <source>
        <strain evidence="9">PF001</strain>
    </source>
</reference>
<evidence type="ECO:0000256" key="4">
    <source>
        <dbReference type="ARBA" id="ARBA00022989"/>
    </source>
</evidence>
<protein>
    <submittedName>
        <fullName evidence="9">Putative transporter</fullName>
    </submittedName>
</protein>
<dbReference type="InterPro" id="IPR036259">
    <property type="entry name" value="MFS_trans_sf"/>
</dbReference>
<dbReference type="GO" id="GO:0022857">
    <property type="term" value="F:transmembrane transporter activity"/>
    <property type="evidence" value="ECO:0007669"/>
    <property type="project" value="InterPro"/>
</dbReference>
<feature type="compositionally biased region" description="Basic and acidic residues" evidence="6">
    <location>
        <begin position="73"/>
        <end position="88"/>
    </location>
</feature>
<dbReference type="Gene3D" id="1.20.1250.20">
    <property type="entry name" value="MFS general substrate transporter like domains"/>
    <property type="match status" value="2"/>
</dbReference>
<evidence type="ECO:0000256" key="6">
    <source>
        <dbReference type="SAM" id="MobiDB-lite"/>
    </source>
</evidence>
<feature type="transmembrane region" description="Helical" evidence="7">
    <location>
        <begin position="185"/>
        <end position="203"/>
    </location>
</feature>
<evidence type="ECO:0000313" key="9">
    <source>
        <dbReference type="EMBL" id="KAF7193207.1"/>
    </source>
</evidence>
<feature type="transmembrane region" description="Helical" evidence="7">
    <location>
        <begin position="215"/>
        <end position="237"/>
    </location>
</feature>
<dbReference type="InterPro" id="IPR020846">
    <property type="entry name" value="MFS_dom"/>
</dbReference>
<dbReference type="Proteomes" id="UP000660729">
    <property type="component" value="Unassembled WGS sequence"/>
</dbReference>
<evidence type="ECO:0000256" key="2">
    <source>
        <dbReference type="ARBA" id="ARBA00022448"/>
    </source>
</evidence>
<evidence type="ECO:0000256" key="5">
    <source>
        <dbReference type="ARBA" id="ARBA00023136"/>
    </source>
</evidence>
<comment type="caution">
    <text evidence="9">The sequence shown here is derived from an EMBL/GenBank/DDBJ whole genome shotgun (WGS) entry which is preliminary data.</text>
</comment>
<feature type="transmembrane region" description="Helical" evidence="7">
    <location>
        <begin position="418"/>
        <end position="436"/>
    </location>
</feature>
<dbReference type="PROSITE" id="PS50850">
    <property type="entry name" value="MFS"/>
    <property type="match status" value="1"/>
</dbReference>
<dbReference type="InterPro" id="IPR011701">
    <property type="entry name" value="MFS"/>
</dbReference>
<keyword evidence="10" id="KW-1185">Reference proteome</keyword>
<evidence type="ECO:0000313" key="10">
    <source>
        <dbReference type="Proteomes" id="UP000660729"/>
    </source>
</evidence>
<feature type="transmembrane region" description="Helical" evidence="7">
    <location>
        <begin position="476"/>
        <end position="497"/>
    </location>
</feature>
<comment type="subcellular location">
    <subcellularLocation>
        <location evidence="1">Membrane</location>
        <topology evidence="1">Multi-pass membrane protein</topology>
    </subcellularLocation>
</comment>
<feature type="region of interest" description="Disordered" evidence="6">
    <location>
        <begin position="68"/>
        <end position="95"/>
    </location>
</feature>
<dbReference type="GO" id="GO:0016020">
    <property type="term" value="C:membrane"/>
    <property type="evidence" value="ECO:0007669"/>
    <property type="project" value="UniProtKB-SubCell"/>
</dbReference>